<accession>A0A2U8I8L5</accession>
<dbReference type="GO" id="GO:0000030">
    <property type="term" value="F:mannosyltransferase activity"/>
    <property type="evidence" value="ECO:0007669"/>
    <property type="project" value="TreeGrafter"/>
</dbReference>
<dbReference type="AlphaFoldDB" id="A0A2U8I8L5"/>
<dbReference type="InterPro" id="IPR029044">
    <property type="entry name" value="Nucleotide-diphossugar_trans"/>
</dbReference>
<geneLocation type="plasmid" evidence="3">
    <name>p5d_fsymbiotica-1</name>
</geneLocation>
<protein>
    <recommendedName>
        <fullName evidence="4">Glycosyl transferase</fullName>
    </recommendedName>
</protein>
<name>A0A2U8I8L5_9GAMM</name>
<keyword evidence="3" id="KW-1185">Reference proteome</keyword>
<dbReference type="KEGG" id="fsm:CCS41_13915"/>
<dbReference type="PANTHER" id="PTHR32385">
    <property type="entry name" value="MANNOSYL PHOSPHORYLINOSITOL CERAMIDE SYNTHASE"/>
    <property type="match status" value="1"/>
</dbReference>
<dbReference type="PANTHER" id="PTHR32385:SF15">
    <property type="entry name" value="INOSITOL PHOSPHOCERAMIDE MANNOSYLTRANSFERASE 1"/>
    <property type="match status" value="1"/>
</dbReference>
<dbReference type="Gene3D" id="3.90.550.20">
    <property type="match status" value="1"/>
</dbReference>
<dbReference type="InterPro" id="IPR007577">
    <property type="entry name" value="GlycoTrfase_DXD_sugar-bd_CS"/>
</dbReference>
<dbReference type="OrthoDB" id="9802987at2"/>
<evidence type="ECO:0000313" key="2">
    <source>
        <dbReference type="EMBL" id="AWK15522.1"/>
    </source>
</evidence>
<dbReference type="Proteomes" id="UP000261875">
    <property type="component" value="Plasmid p5D_Fsymbiotica-1"/>
</dbReference>
<evidence type="ECO:0000256" key="1">
    <source>
        <dbReference type="ARBA" id="ARBA00022679"/>
    </source>
</evidence>
<dbReference type="Pfam" id="PF04488">
    <property type="entry name" value="Gly_transf_sug"/>
    <property type="match status" value="1"/>
</dbReference>
<dbReference type="RefSeq" id="WP_119797834.1">
    <property type="nucleotide sequence ID" value="NZ_CP021660.1"/>
</dbReference>
<keyword evidence="1" id="KW-0808">Transferase</keyword>
<reference evidence="2 3" key="1">
    <citation type="submission" date="2017-05" db="EMBL/GenBank/DDBJ databases">
        <title>Genome sequence of Candidatus Fukatsuia symbiotica and Candidatus Hamiltonella defensa from Acyrthosiphon pisum strain 5D.</title>
        <authorList>
            <person name="Patel V.A."/>
            <person name="Chevignon G."/>
            <person name="Russell J.A."/>
            <person name="Oliver K.M."/>
        </authorList>
    </citation>
    <scope>NUCLEOTIDE SEQUENCE [LARGE SCALE GENOMIC DNA]</scope>
    <source>
        <strain evidence="2 3">5D</strain>
        <plasmid evidence="3">p5d_fsymbiotica-1</plasmid>
    </source>
</reference>
<dbReference type="SUPFAM" id="SSF53448">
    <property type="entry name" value="Nucleotide-diphospho-sugar transferases"/>
    <property type="match status" value="1"/>
</dbReference>
<gene>
    <name evidence="2" type="ORF">CCS41_13915</name>
</gene>
<dbReference type="GO" id="GO:0051999">
    <property type="term" value="P:mannosyl-inositol phosphorylceramide biosynthetic process"/>
    <property type="evidence" value="ECO:0007669"/>
    <property type="project" value="TreeGrafter"/>
</dbReference>
<organism evidence="2 3">
    <name type="scientific">Candidatus Fukatsuia symbiotica</name>
    <dbReference type="NCBI Taxonomy" id="1878942"/>
    <lineage>
        <taxon>Bacteria</taxon>
        <taxon>Pseudomonadati</taxon>
        <taxon>Pseudomonadota</taxon>
        <taxon>Gammaproteobacteria</taxon>
        <taxon>Enterobacterales</taxon>
        <taxon>Yersiniaceae</taxon>
        <taxon>Candidatus Fukatsuia</taxon>
    </lineage>
</organism>
<evidence type="ECO:0000313" key="3">
    <source>
        <dbReference type="Proteomes" id="UP000261875"/>
    </source>
</evidence>
<proteinExistence type="predicted"/>
<dbReference type="GO" id="GO:0016020">
    <property type="term" value="C:membrane"/>
    <property type="evidence" value="ECO:0007669"/>
    <property type="project" value="GOC"/>
</dbReference>
<sequence>MSIPRMLHQIWYQGSDKVPAKYCRYRASWQRYHPDWECRLWDAPALRKHIAQHLPQFLPIYDAFPYDIQRMDSARYCLLAALGGVYADMDIECLRPIDELLAGRELILSETQGYNNAFIGSAPDHTLWTKVFSYLHESITSSADDVPTGLRDTMPIQIAVTVGPRFFTMCVKHSGVLELVGTLCCPGYYFEADAMSSRTVEDRPPYGRHNMDLNWMPSSSRLLSRLTRRLFSTLGRMRHRWRLP</sequence>
<evidence type="ECO:0008006" key="4">
    <source>
        <dbReference type="Google" id="ProtNLM"/>
    </source>
</evidence>
<keyword evidence="2" id="KW-0614">Plasmid</keyword>
<dbReference type="EMBL" id="CP021660">
    <property type="protein sequence ID" value="AWK15522.1"/>
    <property type="molecule type" value="Genomic_DNA"/>
</dbReference>
<dbReference type="InterPro" id="IPR051706">
    <property type="entry name" value="Glycosyltransferase_domain"/>
</dbReference>